<dbReference type="EMBL" id="JAMKOV010000022">
    <property type="protein sequence ID" value="KAI8036209.1"/>
    <property type="molecule type" value="Genomic_DNA"/>
</dbReference>
<feature type="domain" description="Carboxylesterase type B" evidence="8">
    <location>
        <begin position="12"/>
        <end position="284"/>
    </location>
</feature>
<dbReference type="InterPro" id="IPR036770">
    <property type="entry name" value="Ankyrin_rpt-contain_sf"/>
</dbReference>
<dbReference type="InterPro" id="IPR036152">
    <property type="entry name" value="Asp/glu_Ase-like_sf"/>
</dbReference>
<name>A0A9P9YGN6_9MUSC</name>
<feature type="binding site" evidence="4">
    <location>
        <begin position="627"/>
        <end position="628"/>
    </location>
    <ligand>
        <name>substrate</name>
    </ligand>
</feature>
<evidence type="ECO:0000259" key="8">
    <source>
        <dbReference type="Pfam" id="PF00135"/>
    </source>
</evidence>
<dbReference type="GO" id="GO:0004067">
    <property type="term" value="F:asparaginase activity"/>
    <property type="evidence" value="ECO:0007669"/>
    <property type="project" value="UniProtKB-UniRule"/>
</dbReference>
<proteinExistence type="predicted"/>
<keyword evidence="3" id="KW-0325">Glycoprotein</keyword>
<keyword evidence="12" id="KW-1185">Reference proteome</keyword>
<dbReference type="InterPro" id="IPR002018">
    <property type="entry name" value="CarbesteraseB"/>
</dbReference>
<evidence type="ECO:0000256" key="3">
    <source>
        <dbReference type="ARBA" id="ARBA00023180"/>
    </source>
</evidence>
<feature type="active site" evidence="6">
    <location>
        <position position="627"/>
    </location>
</feature>
<dbReference type="PROSITE" id="PS00917">
    <property type="entry name" value="ASN_GLN_ASE_2"/>
    <property type="match status" value="1"/>
</dbReference>
<dbReference type="Gene3D" id="3.40.50.1170">
    <property type="entry name" value="L-asparaginase, N-terminal domain"/>
    <property type="match status" value="1"/>
</dbReference>
<dbReference type="Gene3D" id="1.25.40.20">
    <property type="entry name" value="Ankyrin repeat-containing domain"/>
    <property type="match status" value="2"/>
</dbReference>
<dbReference type="InterPro" id="IPR037152">
    <property type="entry name" value="L-asparaginase_N_sf"/>
</dbReference>
<dbReference type="InterPro" id="IPR029058">
    <property type="entry name" value="AB_hydrolase_fold"/>
</dbReference>
<dbReference type="FunFam" id="3.40.50.40:FF:000001">
    <property type="entry name" value="L-asparaginase 1"/>
    <property type="match status" value="1"/>
</dbReference>
<dbReference type="InterPro" id="IPR006034">
    <property type="entry name" value="Asparaginase/glutaminase-like"/>
</dbReference>
<sequence length="1060" mass="118025">WSDGRNSQCLHVRLSHGGWLIGRHLTTHNGRHMRAFMGVPYAEPPLGDLRFRPPVAMAAWEGERLAIKDAPICLQRDPFRRDMTPKLNGSLPVMVWFHGGGWQCGSGISSFYGPDFLLDHDVVLVSANFRLGPLGFLSTETVDCPGNNGLKDQLEVLRWVRASVTYHMLSEKSRGLLHRGIAQSGTYFNPWAQPAHKGVAAARATKLAELVGCGSAKEWPQKLECLRERPAEDIVASLYDMFVWDFDPMIPFPPVIEPEHEGAFLTVPPRQALKPHGLELPLLVLPVVLNYDHHEDSVQQRITQRIESFYFKAGHDYDKANHQNLTDLISDGWFVAGIDEYLRLRMSQGGVAPTYVYLFDHKGAASFTEIFKGGRNEFYGACHAEELQYLFPIGRELNPNPTNASFHLPTWRPASGYPVEYARLGTKIEDSSIIFRLENELMQQRADFWRDLQPHLPSTMTANGMEIPMLKTNGHERLTSLDKSMPPASPTLPSPTIRRNKSDGKLMAQDVKEARVKVIYTGGTIGMVRNERNVLAPIPNALVRSIRKYPNIHDEEYALRRFGASASMAPLVLPFVQGVDRRIIYQVSEYTPLLDSSNMTMNDWARIASDIQQSYEFFDGFVVLHGTDTLSYTASALSFMLENLGKTVIITGSQIPIFETRTDGKDNFTSALIIAGNYIIPEVCIFFGHKLMHVNVDYRQIFRPCSIERFTVHLNLDENVGLLRIFPSISHSTFRAFLAPPIRGVVLQSFGSGNIPSNRTDLIDELRAADERGCPNGTVAEIYDTGKVLCDLGVIPGYDMTPEAALSKLAYVIGKEEWSLEVKKQMMQSNLRGELTALKAPKIEDFDLVDAVARSLHLSSPQELDQLGETLFPAMINAAVAEGDPKKINNLKAYGADLSGTNHDQRTALHLACQLGNVEIVKYLLQNGVSVHVRDRYDRTPLLEAVSTDSHEIIQLLINCGAHLTGSSRAVGEQLCAAAARGSIMRLKSYQFAGADLSQADPSGRTALHVAALHGYPEVVQYVLPYFENPQEKDMLGLTALDYAERGGHVAVIEVLKMPN</sequence>
<evidence type="ECO:0000256" key="6">
    <source>
        <dbReference type="PROSITE-ProRule" id="PRU10100"/>
    </source>
</evidence>
<evidence type="ECO:0000313" key="11">
    <source>
        <dbReference type="EMBL" id="KAI8036209.1"/>
    </source>
</evidence>
<dbReference type="AlphaFoldDB" id="A0A9P9YGN6"/>
<evidence type="ECO:0000259" key="10">
    <source>
        <dbReference type="Pfam" id="PF17763"/>
    </source>
</evidence>
<feature type="non-terminal residue" evidence="11">
    <location>
        <position position="1"/>
    </location>
</feature>
<evidence type="ECO:0000256" key="1">
    <source>
        <dbReference type="ARBA" id="ARBA00012920"/>
    </source>
</evidence>
<dbReference type="PRINTS" id="PR00139">
    <property type="entry name" value="ASNGLNASE"/>
</dbReference>
<keyword evidence="2" id="KW-0378">Hydrolase</keyword>
<dbReference type="PROSITE" id="PS50088">
    <property type="entry name" value="ANK_REPEAT"/>
    <property type="match status" value="3"/>
</dbReference>
<organism evidence="11 12">
    <name type="scientific">Drosophila gunungcola</name>
    <name type="common">fruit fly</name>
    <dbReference type="NCBI Taxonomy" id="103775"/>
    <lineage>
        <taxon>Eukaryota</taxon>
        <taxon>Metazoa</taxon>
        <taxon>Ecdysozoa</taxon>
        <taxon>Arthropoda</taxon>
        <taxon>Hexapoda</taxon>
        <taxon>Insecta</taxon>
        <taxon>Pterygota</taxon>
        <taxon>Neoptera</taxon>
        <taxon>Endopterygota</taxon>
        <taxon>Diptera</taxon>
        <taxon>Brachycera</taxon>
        <taxon>Muscomorpha</taxon>
        <taxon>Ephydroidea</taxon>
        <taxon>Drosophilidae</taxon>
        <taxon>Drosophila</taxon>
        <taxon>Sophophora</taxon>
    </lineage>
</organism>
<dbReference type="InterPro" id="IPR041725">
    <property type="entry name" value="L-asparaginase_I"/>
</dbReference>
<evidence type="ECO:0000256" key="5">
    <source>
        <dbReference type="PROSITE-ProRule" id="PRU00023"/>
    </source>
</evidence>
<dbReference type="SUPFAM" id="SSF48403">
    <property type="entry name" value="Ankyrin repeat"/>
    <property type="match status" value="1"/>
</dbReference>
<feature type="repeat" description="ANK" evidence="5">
    <location>
        <begin position="937"/>
        <end position="969"/>
    </location>
</feature>
<dbReference type="InterPro" id="IPR027473">
    <property type="entry name" value="L-asparaginase_C"/>
</dbReference>
<feature type="domain" description="L-asparaginase N-terminal" evidence="9">
    <location>
        <begin position="515"/>
        <end position="694"/>
    </location>
</feature>
<dbReference type="InterPro" id="IPR002110">
    <property type="entry name" value="Ankyrin_rpt"/>
</dbReference>
<dbReference type="Gene3D" id="3.40.50.1820">
    <property type="entry name" value="alpha/beta hydrolase"/>
    <property type="match status" value="1"/>
</dbReference>
<dbReference type="PROSITE" id="PS51732">
    <property type="entry name" value="ASN_GLN_ASE_3"/>
    <property type="match status" value="1"/>
</dbReference>
<dbReference type="GO" id="GO:0009066">
    <property type="term" value="P:aspartate family amino acid metabolic process"/>
    <property type="evidence" value="ECO:0007669"/>
    <property type="project" value="UniProtKB-ARBA"/>
</dbReference>
<reference evidence="11" key="1">
    <citation type="journal article" date="2023" name="Genome Biol. Evol.">
        <title>Long-read-based Genome Assembly of Drosophila gunungcola Reveals Fewer Chemosensory Genes in Flower-breeding Species.</title>
        <authorList>
            <person name="Negi A."/>
            <person name="Liao B.Y."/>
            <person name="Yeh S.D."/>
        </authorList>
    </citation>
    <scope>NUCLEOTIDE SEQUENCE</scope>
    <source>
        <strain evidence="11">Sukarami</strain>
    </source>
</reference>
<evidence type="ECO:0000256" key="7">
    <source>
        <dbReference type="SAM" id="MobiDB-lite"/>
    </source>
</evidence>
<dbReference type="PIRSF" id="PIRSF500176">
    <property type="entry name" value="L_ASNase"/>
    <property type="match status" value="1"/>
</dbReference>
<feature type="repeat" description="ANK" evidence="5">
    <location>
        <begin position="1003"/>
        <end position="1035"/>
    </location>
</feature>
<dbReference type="Pfam" id="PF00710">
    <property type="entry name" value="Asparaginase"/>
    <property type="match status" value="1"/>
</dbReference>
<dbReference type="EC" id="3.5.1.1" evidence="1"/>
<dbReference type="PIRSF" id="PIRSF001220">
    <property type="entry name" value="L-ASNase_gatD"/>
    <property type="match status" value="1"/>
</dbReference>
<feature type="domain" description="Asparaginase/glutaminase C-terminal" evidence="10">
    <location>
        <begin position="719"/>
        <end position="825"/>
    </location>
</feature>
<dbReference type="SMART" id="SM00870">
    <property type="entry name" value="Asparaginase"/>
    <property type="match status" value="1"/>
</dbReference>
<dbReference type="SUPFAM" id="SSF53774">
    <property type="entry name" value="Glutaminase/Asparaginase"/>
    <property type="match status" value="1"/>
</dbReference>
<dbReference type="PANTHER" id="PTHR11707:SF28">
    <property type="entry name" value="60 KDA LYSOPHOSPHOLIPASE"/>
    <property type="match status" value="1"/>
</dbReference>
<dbReference type="InterPro" id="IPR040919">
    <property type="entry name" value="Asparaginase_C"/>
</dbReference>
<dbReference type="CDD" id="cd08963">
    <property type="entry name" value="L-asparaginase_I"/>
    <property type="match status" value="1"/>
</dbReference>
<dbReference type="PROSITE" id="PS50297">
    <property type="entry name" value="ANK_REP_REGION"/>
    <property type="match status" value="2"/>
</dbReference>
<dbReference type="InterPro" id="IPR027475">
    <property type="entry name" value="Asparaginase/glutaminase_AS2"/>
</dbReference>
<feature type="repeat" description="ANK" evidence="5">
    <location>
        <begin position="904"/>
        <end position="936"/>
    </location>
</feature>
<gene>
    <name evidence="11" type="ORF">M5D96_011069</name>
</gene>
<dbReference type="SFLD" id="SFLDS00057">
    <property type="entry name" value="Glutaminase/Asparaginase"/>
    <property type="match status" value="1"/>
</dbReference>
<dbReference type="Proteomes" id="UP001059596">
    <property type="component" value="Unassembled WGS sequence"/>
</dbReference>
<dbReference type="Gene3D" id="3.40.50.40">
    <property type="match status" value="1"/>
</dbReference>
<dbReference type="InterPro" id="IPR027474">
    <property type="entry name" value="L-asparaginase_N"/>
</dbReference>
<dbReference type="SMART" id="SM00248">
    <property type="entry name" value="ANK"/>
    <property type="match status" value="3"/>
</dbReference>
<evidence type="ECO:0000259" key="9">
    <source>
        <dbReference type="Pfam" id="PF00710"/>
    </source>
</evidence>
<comment type="caution">
    <text evidence="11">The sequence shown here is derived from an EMBL/GenBank/DDBJ whole genome shotgun (WGS) entry which is preliminary data.</text>
</comment>
<dbReference type="Pfam" id="PF17763">
    <property type="entry name" value="Asparaginase_C"/>
    <property type="match status" value="1"/>
</dbReference>
<evidence type="ECO:0000256" key="2">
    <source>
        <dbReference type="ARBA" id="ARBA00022801"/>
    </source>
</evidence>
<evidence type="ECO:0000313" key="12">
    <source>
        <dbReference type="Proteomes" id="UP001059596"/>
    </source>
</evidence>
<accession>A0A9P9YGN6</accession>
<dbReference type="Pfam" id="PF12796">
    <property type="entry name" value="Ank_2"/>
    <property type="match status" value="2"/>
</dbReference>
<dbReference type="Pfam" id="PF00135">
    <property type="entry name" value="COesterase"/>
    <property type="match status" value="2"/>
</dbReference>
<feature type="domain" description="Carboxylesterase type B" evidence="8">
    <location>
        <begin position="293"/>
        <end position="396"/>
    </location>
</feature>
<dbReference type="PANTHER" id="PTHR11707">
    <property type="entry name" value="L-ASPARAGINASE"/>
    <property type="match status" value="1"/>
</dbReference>
<feature type="region of interest" description="Disordered" evidence="7">
    <location>
        <begin position="481"/>
        <end position="501"/>
    </location>
</feature>
<dbReference type="FunFam" id="1.25.40.20:FF:000306">
    <property type="entry name" value="L-asparaginase"/>
    <property type="match status" value="1"/>
</dbReference>
<dbReference type="SUPFAM" id="SSF53474">
    <property type="entry name" value="alpha/beta-Hydrolases"/>
    <property type="match status" value="1"/>
</dbReference>
<evidence type="ECO:0000256" key="4">
    <source>
        <dbReference type="PIRSR" id="PIRSR001220-2"/>
    </source>
</evidence>
<protein>
    <recommendedName>
        <fullName evidence="1">asparaginase</fullName>
        <ecNumber evidence="1">3.5.1.1</ecNumber>
    </recommendedName>
</protein>
<feature type="binding site" evidence="4">
    <location>
        <position position="596"/>
    </location>
    <ligand>
        <name>substrate</name>
    </ligand>
</feature>
<keyword evidence="5" id="KW-0040">ANK repeat</keyword>